<dbReference type="GO" id="GO:0001501">
    <property type="term" value="P:skeletal system development"/>
    <property type="evidence" value="ECO:0007669"/>
    <property type="project" value="TreeGrafter"/>
</dbReference>
<dbReference type="InterPro" id="IPR016186">
    <property type="entry name" value="C-type_lectin-like/link_sf"/>
</dbReference>
<keyword evidence="3" id="KW-0964">Secreted</keyword>
<evidence type="ECO:0000256" key="7">
    <source>
        <dbReference type="PROSITE-ProRule" id="PRU00323"/>
    </source>
</evidence>
<dbReference type="InterPro" id="IPR036179">
    <property type="entry name" value="Ig-like_dom_sf"/>
</dbReference>
<dbReference type="InterPro" id="IPR003006">
    <property type="entry name" value="Ig/MHC_CS"/>
</dbReference>
<dbReference type="Proteomes" id="UP000264800">
    <property type="component" value="Unplaced"/>
</dbReference>
<dbReference type="PANTHER" id="PTHR22804:SF60">
    <property type="entry name" value="AGGRECAN A"/>
    <property type="match status" value="1"/>
</dbReference>
<reference evidence="11" key="1">
    <citation type="submission" date="2025-08" db="UniProtKB">
        <authorList>
            <consortium name="Ensembl"/>
        </authorList>
    </citation>
    <scope>IDENTIFICATION</scope>
</reference>
<keyword evidence="8" id="KW-0732">Signal</keyword>
<dbReference type="SMART" id="SM00445">
    <property type="entry name" value="LINK"/>
    <property type="match status" value="2"/>
</dbReference>
<dbReference type="Ensembl" id="ENSKMAT00000001486.1">
    <property type="protein sequence ID" value="ENSKMAP00000001446.1"/>
    <property type="gene ID" value="ENSKMAG00000001111.1"/>
</dbReference>
<dbReference type="CDD" id="cd03520">
    <property type="entry name" value="Link_domain_CSPGs_modules_2_4"/>
    <property type="match status" value="1"/>
</dbReference>
<dbReference type="GeneTree" id="ENSGT00940000155971"/>
<dbReference type="GO" id="GO:0007417">
    <property type="term" value="P:central nervous system development"/>
    <property type="evidence" value="ECO:0007669"/>
    <property type="project" value="TreeGrafter"/>
</dbReference>
<dbReference type="GO" id="GO:0002052">
    <property type="term" value="P:positive regulation of neuroblast proliferation"/>
    <property type="evidence" value="ECO:0007669"/>
    <property type="project" value="TreeGrafter"/>
</dbReference>
<feature type="domain" description="Link" evidence="10">
    <location>
        <begin position="224"/>
        <end position="320"/>
    </location>
</feature>
<keyword evidence="6" id="KW-0393">Immunoglobulin domain</keyword>
<organism evidence="11 12">
    <name type="scientific">Kryptolebias marmoratus</name>
    <name type="common">Mangrove killifish</name>
    <name type="synonym">Rivulus marmoratus</name>
    <dbReference type="NCBI Taxonomy" id="37003"/>
    <lineage>
        <taxon>Eukaryota</taxon>
        <taxon>Metazoa</taxon>
        <taxon>Chordata</taxon>
        <taxon>Craniata</taxon>
        <taxon>Vertebrata</taxon>
        <taxon>Euteleostomi</taxon>
        <taxon>Actinopterygii</taxon>
        <taxon>Neopterygii</taxon>
        <taxon>Teleostei</taxon>
        <taxon>Neoteleostei</taxon>
        <taxon>Acanthomorphata</taxon>
        <taxon>Ovalentaria</taxon>
        <taxon>Atherinomorphae</taxon>
        <taxon>Cyprinodontiformes</taxon>
        <taxon>Rivulidae</taxon>
        <taxon>Kryptolebias</taxon>
    </lineage>
</organism>
<dbReference type="PRINTS" id="PR01265">
    <property type="entry name" value="LINKMODULE"/>
</dbReference>
<dbReference type="GO" id="GO:0005540">
    <property type="term" value="F:hyaluronic acid binding"/>
    <property type="evidence" value="ECO:0007669"/>
    <property type="project" value="InterPro"/>
</dbReference>
<dbReference type="GO" id="GO:0072534">
    <property type="term" value="C:perineuronal net"/>
    <property type="evidence" value="ECO:0007669"/>
    <property type="project" value="TreeGrafter"/>
</dbReference>
<dbReference type="FunFam" id="3.10.100.10:FF:000002">
    <property type="entry name" value="Hyaluronan proteoglycan link protein 1"/>
    <property type="match status" value="1"/>
</dbReference>
<dbReference type="FunFam" id="3.10.100.10:FF:000009">
    <property type="entry name" value="Aggrecan core protein"/>
    <property type="match status" value="1"/>
</dbReference>
<protein>
    <recommendedName>
        <fullName evidence="13">Aggrecan a</fullName>
    </recommendedName>
</protein>
<evidence type="ECO:0000256" key="6">
    <source>
        <dbReference type="ARBA" id="ARBA00023319"/>
    </source>
</evidence>
<dbReference type="PROSITE" id="PS50835">
    <property type="entry name" value="IG_LIKE"/>
    <property type="match status" value="1"/>
</dbReference>
<feature type="disulfide bond" evidence="7">
    <location>
        <begin position="169"/>
        <end position="190"/>
    </location>
</feature>
<dbReference type="GO" id="GO:0045202">
    <property type="term" value="C:synapse"/>
    <property type="evidence" value="ECO:0007669"/>
    <property type="project" value="TreeGrafter"/>
</dbReference>
<evidence type="ECO:0000256" key="3">
    <source>
        <dbReference type="ARBA" id="ARBA00022525"/>
    </source>
</evidence>
<evidence type="ECO:0008006" key="13">
    <source>
        <dbReference type="Google" id="ProtNLM"/>
    </source>
</evidence>
<sequence length="328" mass="36495">MRLYILCCFYVYIFFLSDPKDVLSDHTVPDPGAPTITPLSHRIKWSHVTKEKVTTILVALEGQVGISSTYLNRVDLVSYPQTPADATIRISELRSSDSGVYHCEVQHGIEDNHDTLDVHVQGVVFHYRPIMGRYTLTFELAEEACSLNSAVVASPAQLQAAYGDGFHQCDAGWLADQTVRYPIVFPRQKCAGDLGDQPGIRSYGRRPADEKYDVYCYTEGLDGEVFHVRSAEGFTYDEAASSCQKQGAVLASTGQLYAAWKMGFDKCRAGWLLDRSSRYPINNPRSECGGGKSGVHTVYAHPNQTGYPEPDAKFDAYCFQGKHFIDSF</sequence>
<comment type="caution">
    <text evidence="7">Lacks conserved residue(s) required for the propagation of feature annotation.</text>
</comment>
<dbReference type="Pfam" id="PF07686">
    <property type="entry name" value="V-set"/>
    <property type="match status" value="1"/>
</dbReference>
<accession>A0A3Q2ZCQ7</accession>
<keyword evidence="12" id="KW-1185">Reference proteome</keyword>
<name>A0A3Q2ZCQ7_KRYMA</name>
<dbReference type="CDD" id="cd03517">
    <property type="entry name" value="Link_domain_CSPGs_modules_1_3"/>
    <property type="match status" value="1"/>
</dbReference>
<dbReference type="PROSITE" id="PS00290">
    <property type="entry name" value="IG_MHC"/>
    <property type="match status" value="1"/>
</dbReference>
<evidence type="ECO:0000256" key="2">
    <source>
        <dbReference type="ARBA" id="ARBA00006838"/>
    </source>
</evidence>
<dbReference type="PROSITE" id="PS01241">
    <property type="entry name" value="LINK_1"/>
    <property type="match status" value="2"/>
</dbReference>
<dbReference type="GO" id="GO:0005615">
    <property type="term" value="C:extracellular space"/>
    <property type="evidence" value="ECO:0007669"/>
    <property type="project" value="TreeGrafter"/>
</dbReference>
<dbReference type="InterPro" id="IPR013783">
    <property type="entry name" value="Ig-like_fold"/>
</dbReference>
<proteinExistence type="inferred from homology"/>
<dbReference type="Gene3D" id="2.60.40.10">
    <property type="entry name" value="Immunoglobulins"/>
    <property type="match status" value="1"/>
</dbReference>
<evidence type="ECO:0000259" key="9">
    <source>
        <dbReference type="PROSITE" id="PS50835"/>
    </source>
</evidence>
<keyword evidence="5 7" id="KW-1015">Disulfide bond</keyword>
<feature type="disulfide bond" evidence="7">
    <location>
        <begin position="267"/>
        <end position="288"/>
    </location>
</feature>
<keyword evidence="4" id="KW-0677">Repeat</keyword>
<dbReference type="AlphaFoldDB" id="A0A3Q2ZCQ7"/>
<feature type="domain" description="Ig-like" evidence="9">
    <location>
        <begin position="1"/>
        <end position="119"/>
    </location>
</feature>
<dbReference type="InterPro" id="IPR050691">
    <property type="entry name" value="Hyaluronan_bind_Proteoglycan"/>
</dbReference>
<evidence type="ECO:0000313" key="11">
    <source>
        <dbReference type="Ensembl" id="ENSKMAP00000001446.1"/>
    </source>
</evidence>
<evidence type="ECO:0000259" key="10">
    <source>
        <dbReference type="PROSITE" id="PS50963"/>
    </source>
</evidence>
<comment type="subcellular location">
    <subcellularLocation>
        <location evidence="1">Secreted</location>
    </subcellularLocation>
</comment>
<dbReference type="PANTHER" id="PTHR22804">
    <property type="entry name" value="AGGRECAN/VERSICAN PROTEOGLYCAN"/>
    <property type="match status" value="1"/>
</dbReference>
<feature type="domain" description="Link" evidence="10">
    <location>
        <begin position="123"/>
        <end position="218"/>
    </location>
</feature>
<evidence type="ECO:0000256" key="4">
    <source>
        <dbReference type="ARBA" id="ARBA00022737"/>
    </source>
</evidence>
<dbReference type="PROSITE" id="PS50963">
    <property type="entry name" value="LINK_2"/>
    <property type="match status" value="2"/>
</dbReference>
<evidence type="ECO:0000256" key="1">
    <source>
        <dbReference type="ARBA" id="ARBA00004613"/>
    </source>
</evidence>
<evidence type="ECO:0000313" key="12">
    <source>
        <dbReference type="Proteomes" id="UP000264800"/>
    </source>
</evidence>
<dbReference type="Gene3D" id="3.10.100.10">
    <property type="entry name" value="Mannose-Binding Protein A, subunit A"/>
    <property type="match status" value="2"/>
</dbReference>
<dbReference type="InterPro" id="IPR013106">
    <property type="entry name" value="Ig_V-set"/>
</dbReference>
<comment type="similarity">
    <text evidence="2">Belongs to the aggrecan/versican proteoglycan family.</text>
</comment>
<dbReference type="InterPro" id="IPR000538">
    <property type="entry name" value="Link_dom"/>
</dbReference>
<dbReference type="GO" id="GO:0010001">
    <property type="term" value="P:glial cell differentiation"/>
    <property type="evidence" value="ECO:0007669"/>
    <property type="project" value="TreeGrafter"/>
</dbReference>
<feature type="signal peptide" evidence="8">
    <location>
        <begin position="1"/>
        <end position="24"/>
    </location>
</feature>
<evidence type="ECO:0000256" key="5">
    <source>
        <dbReference type="ARBA" id="ARBA00023157"/>
    </source>
</evidence>
<dbReference type="GO" id="GO:0007155">
    <property type="term" value="P:cell adhesion"/>
    <property type="evidence" value="ECO:0007669"/>
    <property type="project" value="InterPro"/>
</dbReference>
<dbReference type="SUPFAM" id="SSF48726">
    <property type="entry name" value="Immunoglobulin"/>
    <property type="match status" value="1"/>
</dbReference>
<feature type="chain" id="PRO_5018620309" description="Aggrecan a" evidence="8">
    <location>
        <begin position="25"/>
        <end position="328"/>
    </location>
</feature>
<dbReference type="InterPro" id="IPR007110">
    <property type="entry name" value="Ig-like_dom"/>
</dbReference>
<evidence type="ECO:0000256" key="8">
    <source>
        <dbReference type="SAM" id="SignalP"/>
    </source>
</evidence>
<dbReference type="InterPro" id="IPR016187">
    <property type="entry name" value="CTDL_fold"/>
</dbReference>
<dbReference type="Pfam" id="PF00193">
    <property type="entry name" value="Xlink"/>
    <property type="match status" value="2"/>
</dbReference>
<dbReference type="SUPFAM" id="SSF56436">
    <property type="entry name" value="C-type lectin-like"/>
    <property type="match status" value="2"/>
</dbReference>
<reference evidence="11" key="2">
    <citation type="submission" date="2025-09" db="UniProtKB">
        <authorList>
            <consortium name="Ensembl"/>
        </authorList>
    </citation>
    <scope>IDENTIFICATION</scope>
</reference>